<gene>
    <name evidence="2" type="ORF">Fmac_016080</name>
</gene>
<organism evidence="2 3">
    <name type="scientific">Flemingia macrophylla</name>
    <dbReference type="NCBI Taxonomy" id="520843"/>
    <lineage>
        <taxon>Eukaryota</taxon>
        <taxon>Viridiplantae</taxon>
        <taxon>Streptophyta</taxon>
        <taxon>Embryophyta</taxon>
        <taxon>Tracheophyta</taxon>
        <taxon>Spermatophyta</taxon>
        <taxon>Magnoliopsida</taxon>
        <taxon>eudicotyledons</taxon>
        <taxon>Gunneridae</taxon>
        <taxon>Pentapetalae</taxon>
        <taxon>rosids</taxon>
        <taxon>fabids</taxon>
        <taxon>Fabales</taxon>
        <taxon>Fabaceae</taxon>
        <taxon>Papilionoideae</taxon>
        <taxon>50 kb inversion clade</taxon>
        <taxon>NPAAA clade</taxon>
        <taxon>indigoferoid/millettioid clade</taxon>
        <taxon>Phaseoleae</taxon>
        <taxon>Flemingia</taxon>
    </lineage>
</organism>
<name>A0ABD1MGG0_9FABA</name>
<evidence type="ECO:0000313" key="3">
    <source>
        <dbReference type="Proteomes" id="UP001603857"/>
    </source>
</evidence>
<proteinExistence type="predicted"/>
<comment type="caution">
    <text evidence="2">The sequence shown here is derived from an EMBL/GenBank/DDBJ whole genome shotgun (WGS) entry which is preliminary data.</text>
</comment>
<sequence>MPSTTRRHSPPRCSKIPVWLTNRMVRSSRKGREKANIDGVSSSENLYEKDAEVEDADLES</sequence>
<evidence type="ECO:0000256" key="1">
    <source>
        <dbReference type="SAM" id="MobiDB-lite"/>
    </source>
</evidence>
<accession>A0ABD1MGG0</accession>
<feature type="compositionally biased region" description="Basic residues" evidence="1">
    <location>
        <begin position="1"/>
        <end position="10"/>
    </location>
</feature>
<protein>
    <submittedName>
        <fullName evidence="2">Uncharacterized protein</fullName>
    </submittedName>
</protein>
<evidence type="ECO:0000313" key="2">
    <source>
        <dbReference type="EMBL" id="KAL2334867.1"/>
    </source>
</evidence>
<reference evidence="2 3" key="1">
    <citation type="submission" date="2024-08" db="EMBL/GenBank/DDBJ databases">
        <title>Insights into the chromosomal genome structure of Flemingia macrophylla.</title>
        <authorList>
            <person name="Ding Y."/>
            <person name="Zhao Y."/>
            <person name="Bi W."/>
            <person name="Wu M."/>
            <person name="Zhao G."/>
            <person name="Gong Y."/>
            <person name="Li W."/>
            <person name="Zhang P."/>
        </authorList>
    </citation>
    <scope>NUCLEOTIDE SEQUENCE [LARGE SCALE GENOMIC DNA]</scope>
    <source>
        <strain evidence="2">DYQJB</strain>
        <tissue evidence="2">Leaf</tissue>
    </source>
</reference>
<feature type="region of interest" description="Disordered" evidence="1">
    <location>
        <begin position="1"/>
        <end position="60"/>
    </location>
</feature>
<dbReference type="Proteomes" id="UP001603857">
    <property type="component" value="Unassembled WGS sequence"/>
</dbReference>
<feature type="compositionally biased region" description="Acidic residues" evidence="1">
    <location>
        <begin position="51"/>
        <end position="60"/>
    </location>
</feature>
<keyword evidence="3" id="KW-1185">Reference proteome</keyword>
<dbReference type="AlphaFoldDB" id="A0ABD1MGG0"/>
<dbReference type="EMBL" id="JBGMDY010000005">
    <property type="protein sequence ID" value="KAL2334867.1"/>
    <property type="molecule type" value="Genomic_DNA"/>
</dbReference>